<feature type="chain" id="PRO_5047195947" evidence="1">
    <location>
        <begin position="20"/>
        <end position="157"/>
    </location>
</feature>
<evidence type="ECO:0000256" key="1">
    <source>
        <dbReference type="SAM" id="SignalP"/>
    </source>
</evidence>
<keyword evidence="1" id="KW-0732">Signal</keyword>
<proteinExistence type="predicted"/>
<gene>
    <name evidence="2" type="ORF">U0035_10970</name>
</gene>
<organism evidence="2 3">
    <name type="scientific">Niabella yanshanensis</name>
    <dbReference type="NCBI Taxonomy" id="577386"/>
    <lineage>
        <taxon>Bacteria</taxon>
        <taxon>Pseudomonadati</taxon>
        <taxon>Bacteroidota</taxon>
        <taxon>Chitinophagia</taxon>
        <taxon>Chitinophagales</taxon>
        <taxon>Chitinophagaceae</taxon>
        <taxon>Niabella</taxon>
    </lineage>
</organism>
<dbReference type="RefSeq" id="WP_114789840.1">
    <property type="nucleotide sequence ID" value="NZ_CP139960.1"/>
</dbReference>
<protein>
    <submittedName>
        <fullName evidence="2">Uncharacterized protein</fullName>
    </submittedName>
</protein>
<keyword evidence="3" id="KW-1185">Reference proteome</keyword>
<evidence type="ECO:0000313" key="2">
    <source>
        <dbReference type="EMBL" id="WQD40669.1"/>
    </source>
</evidence>
<reference evidence="2 3" key="1">
    <citation type="submission" date="2023-12" db="EMBL/GenBank/DDBJ databases">
        <title>Genome sequencing and assembly of bacterial species from a model synthetic community.</title>
        <authorList>
            <person name="Hogle S.L."/>
        </authorList>
    </citation>
    <scope>NUCLEOTIDE SEQUENCE [LARGE SCALE GENOMIC DNA]</scope>
    <source>
        <strain evidence="2 3">HAMBI_3031</strain>
    </source>
</reference>
<dbReference type="Proteomes" id="UP001325680">
    <property type="component" value="Chromosome"/>
</dbReference>
<evidence type="ECO:0000313" key="3">
    <source>
        <dbReference type="Proteomes" id="UP001325680"/>
    </source>
</evidence>
<name>A0ABZ0WDA0_9BACT</name>
<dbReference type="EMBL" id="CP139960">
    <property type="protein sequence ID" value="WQD40669.1"/>
    <property type="molecule type" value="Genomic_DNA"/>
</dbReference>
<sequence>MKQLLLIVVLLSQQLLMQAQTPAAPYIQNLNPEEENMVQFPLDIIGQNFTYPGNGTWRWRSSIIKISILAKYIASPTSSILQHVSGQTIVNIGGGWRFNDFSINLPTPYAHLAYVETTYTLTIWHEFNGQKSEEVVYYLKKPGSKYTPPGWYTSENP</sequence>
<feature type="signal peptide" evidence="1">
    <location>
        <begin position="1"/>
        <end position="19"/>
    </location>
</feature>
<accession>A0ABZ0WDA0</accession>